<keyword evidence="5 7" id="KW-1133">Transmembrane helix</keyword>
<evidence type="ECO:0000256" key="2">
    <source>
        <dbReference type="ARBA" id="ARBA00022448"/>
    </source>
</evidence>
<dbReference type="SUPFAM" id="SSF161098">
    <property type="entry name" value="MetI-like"/>
    <property type="match status" value="1"/>
</dbReference>
<dbReference type="EMBL" id="LQBM01000003">
    <property type="protein sequence ID" value="KUG58799.1"/>
    <property type="molecule type" value="Genomic_DNA"/>
</dbReference>
<organism evidence="9 11">
    <name type="scientific">Nesterenkonia jeotgali</name>
    <dbReference type="NCBI Taxonomy" id="317018"/>
    <lineage>
        <taxon>Bacteria</taxon>
        <taxon>Bacillati</taxon>
        <taxon>Actinomycetota</taxon>
        <taxon>Actinomycetes</taxon>
        <taxon>Micrococcales</taxon>
        <taxon>Micrococcaceae</taxon>
        <taxon>Nesterenkonia</taxon>
    </lineage>
</organism>
<reference evidence="11" key="1">
    <citation type="submission" date="2015-12" db="EMBL/GenBank/DDBJ databases">
        <authorList>
            <person name="Nair G.R."/>
            <person name="Kaur G."/>
            <person name="Mayilraj S."/>
        </authorList>
    </citation>
    <scope>NUCLEOTIDE SEQUENCE [LARGE SCALE GENOMIC DNA]</scope>
    <source>
        <strain evidence="11">CD08_7</strain>
    </source>
</reference>
<evidence type="ECO:0000256" key="1">
    <source>
        <dbReference type="ARBA" id="ARBA00004651"/>
    </source>
</evidence>
<evidence type="ECO:0000256" key="5">
    <source>
        <dbReference type="ARBA" id="ARBA00022989"/>
    </source>
</evidence>
<evidence type="ECO:0000259" key="8">
    <source>
        <dbReference type="PROSITE" id="PS50928"/>
    </source>
</evidence>
<evidence type="ECO:0000256" key="4">
    <source>
        <dbReference type="ARBA" id="ARBA00022692"/>
    </source>
</evidence>
<reference evidence="10 12" key="3">
    <citation type="submission" date="2020-08" db="EMBL/GenBank/DDBJ databases">
        <title>Sequencing the genomes of 1000 actinobacteria strains.</title>
        <authorList>
            <person name="Klenk H.-P."/>
        </authorList>
    </citation>
    <scope>NUCLEOTIDE SEQUENCE [LARGE SCALE GENOMIC DNA]</scope>
    <source>
        <strain evidence="10 12">DSM 19081</strain>
    </source>
</reference>
<dbReference type="PANTHER" id="PTHR43163:SF7">
    <property type="entry name" value="DIPEPTIDE-TRANSPORT INTEGRAL MEMBRANE PROTEIN ABC TRANSPORTER DPPB-RELATED"/>
    <property type="match status" value="1"/>
</dbReference>
<feature type="transmembrane region" description="Helical" evidence="7">
    <location>
        <begin position="275"/>
        <end position="301"/>
    </location>
</feature>
<dbReference type="GO" id="GO:0055085">
    <property type="term" value="P:transmembrane transport"/>
    <property type="evidence" value="ECO:0007669"/>
    <property type="project" value="InterPro"/>
</dbReference>
<dbReference type="PANTHER" id="PTHR43163">
    <property type="entry name" value="DIPEPTIDE TRANSPORT SYSTEM PERMEASE PROTEIN DPPB-RELATED"/>
    <property type="match status" value="1"/>
</dbReference>
<dbReference type="PROSITE" id="PS50928">
    <property type="entry name" value="ABC_TM1"/>
    <property type="match status" value="1"/>
</dbReference>
<keyword evidence="2 7" id="KW-0813">Transport</keyword>
<dbReference type="EMBL" id="JACJIH010000001">
    <property type="protein sequence ID" value="MBA8921395.1"/>
    <property type="molecule type" value="Genomic_DNA"/>
</dbReference>
<comment type="caution">
    <text evidence="9">The sequence shown here is derived from an EMBL/GenBank/DDBJ whole genome shotgun (WGS) entry which is preliminary data.</text>
</comment>
<reference evidence="9" key="2">
    <citation type="submission" date="2015-12" db="EMBL/GenBank/DDBJ databases">
        <authorList>
            <person name="Shamseldin A."/>
            <person name="Moawad H."/>
            <person name="Abd El-Rahim W.M."/>
            <person name="Sadowsky M.J."/>
        </authorList>
    </citation>
    <scope>NUCLEOTIDE SEQUENCE [LARGE SCALE GENOMIC DNA]</scope>
    <source>
        <strain evidence="9">CD08_7</strain>
    </source>
</reference>
<name>A0A0W8IFP1_9MICC</name>
<dbReference type="CDD" id="cd06261">
    <property type="entry name" value="TM_PBP2"/>
    <property type="match status" value="1"/>
</dbReference>
<evidence type="ECO:0000256" key="6">
    <source>
        <dbReference type="ARBA" id="ARBA00023136"/>
    </source>
</evidence>
<dbReference type="Gene3D" id="1.10.3720.10">
    <property type="entry name" value="MetI-like"/>
    <property type="match status" value="1"/>
</dbReference>
<keyword evidence="6 7" id="KW-0472">Membrane</keyword>
<evidence type="ECO:0000313" key="10">
    <source>
        <dbReference type="EMBL" id="MBA8921395.1"/>
    </source>
</evidence>
<keyword evidence="11" id="KW-1185">Reference proteome</keyword>
<accession>A0A0W8IFP1</accession>
<evidence type="ECO:0000313" key="12">
    <source>
        <dbReference type="Proteomes" id="UP000546252"/>
    </source>
</evidence>
<feature type="transmembrane region" description="Helical" evidence="7">
    <location>
        <begin position="12"/>
        <end position="30"/>
    </location>
</feature>
<feature type="transmembrane region" description="Helical" evidence="7">
    <location>
        <begin position="229"/>
        <end position="255"/>
    </location>
</feature>
<feature type="transmembrane region" description="Helical" evidence="7">
    <location>
        <begin position="102"/>
        <end position="123"/>
    </location>
</feature>
<sequence>MTRYIIRRLLQFIPVILISTLIVYALVFAIPGDPIRALAGDRPMSDAVRETLREQYNLDDPFLVQYFKYIWGIITALDFGSTFNGRPVTDIIEQRLPVTATLALVTFVIQTIMGIIAGILAALYRDRFFDRFVQVSTVAMVALPTLVIGFLLQLIFGLNLGWFPIAGVNNGLSSYILPALTMAAVSTGILARLVRSELLDSLKSDYVRTATAKGMKRTRVITRHGLRNSLIPAVTFIGADLASMMAGSIIVETIFNLPGLGQQVFASIQGQEGTVVVGIVTLFVLFFVVINLIVDLLYGLLDPRIRYE</sequence>
<feature type="transmembrane region" description="Helical" evidence="7">
    <location>
        <begin position="135"/>
        <end position="155"/>
    </location>
</feature>
<evidence type="ECO:0000313" key="11">
    <source>
        <dbReference type="Proteomes" id="UP000054023"/>
    </source>
</evidence>
<evidence type="ECO:0000256" key="7">
    <source>
        <dbReference type="RuleBase" id="RU363032"/>
    </source>
</evidence>
<evidence type="ECO:0000313" key="9">
    <source>
        <dbReference type="EMBL" id="KUG58799.1"/>
    </source>
</evidence>
<dbReference type="OrthoDB" id="3171583at2"/>
<dbReference type="Proteomes" id="UP000546252">
    <property type="component" value="Unassembled WGS sequence"/>
</dbReference>
<feature type="transmembrane region" description="Helical" evidence="7">
    <location>
        <begin position="175"/>
        <end position="194"/>
    </location>
</feature>
<proteinExistence type="inferred from homology"/>
<dbReference type="Pfam" id="PF19300">
    <property type="entry name" value="BPD_transp_1_N"/>
    <property type="match status" value="1"/>
</dbReference>
<dbReference type="InterPro" id="IPR045621">
    <property type="entry name" value="BPD_transp_1_N"/>
</dbReference>
<dbReference type="InterPro" id="IPR035906">
    <property type="entry name" value="MetI-like_sf"/>
</dbReference>
<dbReference type="RefSeq" id="WP_058888481.1">
    <property type="nucleotide sequence ID" value="NZ_BAAAKT010000004.1"/>
</dbReference>
<protein>
    <submittedName>
        <fullName evidence="9">ABC transporter permease</fullName>
    </submittedName>
    <submittedName>
        <fullName evidence="10">ABC-type dipeptide/oligopeptide/nickel transport system permease component</fullName>
    </submittedName>
</protein>
<dbReference type="STRING" id="317018.AVL63_01790"/>
<feature type="domain" description="ABC transmembrane type-1" evidence="8">
    <location>
        <begin position="96"/>
        <end position="298"/>
    </location>
</feature>
<dbReference type="Pfam" id="PF00528">
    <property type="entry name" value="BPD_transp_1"/>
    <property type="match status" value="1"/>
</dbReference>
<keyword evidence="4 7" id="KW-0812">Transmembrane</keyword>
<dbReference type="InterPro" id="IPR000515">
    <property type="entry name" value="MetI-like"/>
</dbReference>
<comment type="subcellular location">
    <subcellularLocation>
        <location evidence="1 7">Cell membrane</location>
        <topology evidence="1 7">Multi-pass membrane protein</topology>
    </subcellularLocation>
</comment>
<dbReference type="Proteomes" id="UP000054023">
    <property type="component" value="Unassembled WGS sequence"/>
</dbReference>
<evidence type="ECO:0000256" key="3">
    <source>
        <dbReference type="ARBA" id="ARBA00022475"/>
    </source>
</evidence>
<dbReference type="GO" id="GO:0005886">
    <property type="term" value="C:plasma membrane"/>
    <property type="evidence" value="ECO:0007669"/>
    <property type="project" value="UniProtKB-SubCell"/>
</dbReference>
<keyword evidence="3" id="KW-1003">Cell membrane</keyword>
<gene>
    <name evidence="9" type="ORF">AVL63_01790</name>
    <name evidence="10" type="ORF">HNR24_001328</name>
</gene>
<comment type="similarity">
    <text evidence="7">Belongs to the binding-protein-dependent transport system permease family.</text>
</comment>
<dbReference type="AlphaFoldDB" id="A0A0W8IFP1"/>